<organism evidence="3 4">
    <name type="scientific">Hoyosella altamirensis</name>
    <dbReference type="NCBI Taxonomy" id="616997"/>
    <lineage>
        <taxon>Bacteria</taxon>
        <taxon>Bacillati</taxon>
        <taxon>Actinomycetota</taxon>
        <taxon>Actinomycetes</taxon>
        <taxon>Mycobacteriales</taxon>
        <taxon>Hoyosellaceae</taxon>
        <taxon>Hoyosella</taxon>
    </lineage>
</organism>
<dbReference type="Pfam" id="PF00561">
    <property type="entry name" value="Abhydrolase_1"/>
    <property type="match status" value="1"/>
</dbReference>
<dbReference type="SUPFAM" id="SSF53474">
    <property type="entry name" value="alpha/beta-Hydrolases"/>
    <property type="match status" value="1"/>
</dbReference>
<feature type="domain" description="AB hydrolase-1" evidence="2">
    <location>
        <begin position="40"/>
        <end position="296"/>
    </location>
</feature>
<dbReference type="InterPro" id="IPR000073">
    <property type="entry name" value="AB_hydrolase_1"/>
</dbReference>
<dbReference type="InterPro" id="IPR000639">
    <property type="entry name" value="Epox_hydrolase-like"/>
</dbReference>
<gene>
    <name evidence="3" type="ORF">FHU29_002277</name>
</gene>
<dbReference type="RefSeq" id="WP_064441321.1">
    <property type="nucleotide sequence ID" value="NZ_BDDI01000013.1"/>
</dbReference>
<dbReference type="PRINTS" id="PR00412">
    <property type="entry name" value="EPOXHYDRLASE"/>
</dbReference>
<proteinExistence type="predicted"/>
<evidence type="ECO:0000259" key="2">
    <source>
        <dbReference type="Pfam" id="PF00561"/>
    </source>
</evidence>
<evidence type="ECO:0000256" key="1">
    <source>
        <dbReference type="ARBA" id="ARBA00022801"/>
    </source>
</evidence>
<dbReference type="Proteomes" id="UP000567922">
    <property type="component" value="Unassembled WGS sequence"/>
</dbReference>
<protein>
    <submittedName>
        <fullName evidence="3">Pimeloyl-ACP methyl ester carboxylesterase</fullName>
    </submittedName>
</protein>
<dbReference type="OrthoDB" id="2987348at2"/>
<accession>A0A839RNR4</accession>
<dbReference type="GO" id="GO:0016787">
    <property type="term" value="F:hydrolase activity"/>
    <property type="evidence" value="ECO:0007669"/>
    <property type="project" value="UniProtKB-KW"/>
</dbReference>
<evidence type="ECO:0000313" key="3">
    <source>
        <dbReference type="EMBL" id="MBB3037828.1"/>
    </source>
</evidence>
<reference evidence="3 4" key="1">
    <citation type="submission" date="2020-08" db="EMBL/GenBank/DDBJ databases">
        <title>Sequencing the genomes of 1000 actinobacteria strains.</title>
        <authorList>
            <person name="Klenk H.-P."/>
        </authorList>
    </citation>
    <scope>NUCLEOTIDE SEQUENCE [LARGE SCALE GENOMIC DNA]</scope>
    <source>
        <strain evidence="3 4">DSM 45258</strain>
    </source>
</reference>
<name>A0A839RNR4_9ACTN</name>
<keyword evidence="1" id="KW-0378">Hydrolase</keyword>
<comment type="caution">
    <text evidence="3">The sequence shown here is derived from an EMBL/GenBank/DDBJ whole genome shotgun (WGS) entry which is preliminary data.</text>
</comment>
<sequence length="320" mass="35867">MVAPDPSRVRFDGPWTHRDAHANGIRFHTAEAGPADPEAPTVLFLHGFGEFWWTWRHQLRALSDAGIRAIAVDLRGYGDTDKPPRGYDGWTLAGDASSLIRALGLNRATLVGHAEGGLVCWATANLHPRQVASIAVISSPHPMSVKRAALRDPYQRRALLRALLPFQLPWLPERALVRDDGQRAEDILRARGGAAWLRSEEFREVAQHARMAVQIPGAAHCALEYHRWAFRSQFRPEGRRFFKAMNQVVHVPVLQIHGSADPFILAGTLYRDKKWAPQRELHMVYGAGHFVHEEAPHQVSEQIIKFAESHARPSPYGTEG</sequence>
<keyword evidence="4" id="KW-1185">Reference proteome</keyword>
<dbReference type="AlphaFoldDB" id="A0A839RNR4"/>
<dbReference type="Gene3D" id="3.40.50.1820">
    <property type="entry name" value="alpha/beta hydrolase"/>
    <property type="match status" value="1"/>
</dbReference>
<dbReference type="InterPro" id="IPR029058">
    <property type="entry name" value="AB_hydrolase_fold"/>
</dbReference>
<evidence type="ECO:0000313" key="4">
    <source>
        <dbReference type="Proteomes" id="UP000567922"/>
    </source>
</evidence>
<dbReference type="EMBL" id="JACHWS010000002">
    <property type="protein sequence ID" value="MBB3037828.1"/>
    <property type="molecule type" value="Genomic_DNA"/>
</dbReference>
<dbReference type="PANTHER" id="PTHR43329">
    <property type="entry name" value="EPOXIDE HYDROLASE"/>
    <property type="match status" value="1"/>
</dbReference>